<dbReference type="Gene3D" id="3.40.570.10">
    <property type="entry name" value="Extracellular Endonuclease, subunit A"/>
    <property type="match status" value="1"/>
</dbReference>
<dbReference type="InParanoid" id="A0A6C2YUX7"/>
<organism evidence="1">
    <name type="scientific">Tuwongella immobilis</name>
    <dbReference type="NCBI Taxonomy" id="692036"/>
    <lineage>
        <taxon>Bacteria</taxon>
        <taxon>Pseudomonadati</taxon>
        <taxon>Planctomycetota</taxon>
        <taxon>Planctomycetia</taxon>
        <taxon>Gemmatales</taxon>
        <taxon>Gemmataceae</taxon>
        <taxon>Tuwongella</taxon>
    </lineage>
</organism>
<sequence length="76" mass="8710">MKSIEQRVKKQVNALDGCYVDYEVEPLYHGSDKIPYAIRIRATSVDLTSPYCWIEESAWNNPIPNETNPYKCKGAT</sequence>
<accession>A0A6C2YUX7</accession>
<keyword evidence="2" id="KW-1185">Reference proteome</keyword>
<evidence type="ECO:0000313" key="2">
    <source>
        <dbReference type="Proteomes" id="UP000464378"/>
    </source>
</evidence>
<dbReference type="AlphaFoldDB" id="A0A6C2YUX7"/>
<dbReference type="EMBL" id="LR586016">
    <property type="protein sequence ID" value="VIP05420.1"/>
    <property type="molecule type" value="Genomic_DNA"/>
</dbReference>
<name>A0A6C2YUX7_9BACT</name>
<dbReference type="Proteomes" id="UP000464378">
    <property type="component" value="Chromosome"/>
</dbReference>
<evidence type="ECO:0000313" key="1">
    <source>
        <dbReference type="EMBL" id="VIP05420.1"/>
    </source>
</evidence>
<protein>
    <submittedName>
        <fullName evidence="1">Uncharacterized protein</fullName>
    </submittedName>
</protein>
<dbReference type="InterPro" id="IPR044929">
    <property type="entry name" value="DNA/RNA_non-sp_Endonuclease_sf"/>
</dbReference>
<dbReference type="EMBL" id="LR593887">
    <property type="protein sequence ID" value="VTS08196.1"/>
    <property type="molecule type" value="Genomic_DNA"/>
</dbReference>
<reference evidence="1" key="1">
    <citation type="submission" date="2019-04" db="EMBL/GenBank/DDBJ databases">
        <authorList>
            <consortium name="Science for Life Laboratories"/>
        </authorList>
    </citation>
    <scope>NUCLEOTIDE SEQUENCE</scope>
    <source>
        <strain evidence="1">MBLW1</strain>
    </source>
</reference>
<gene>
    <name evidence="1" type="ORF">GMBLW1_37730</name>
</gene>
<proteinExistence type="predicted"/>
<dbReference type="KEGG" id="tim:GMBLW1_37730"/>